<dbReference type="SUPFAM" id="SSF53720">
    <property type="entry name" value="ALDH-like"/>
    <property type="match status" value="1"/>
</dbReference>
<comment type="caution">
    <text evidence="2">The sequence shown here is derived from an EMBL/GenBank/DDBJ whole genome shotgun (WGS) entry which is preliminary data.</text>
</comment>
<protein>
    <submittedName>
        <fullName evidence="2">Uncharacterized protein</fullName>
    </submittedName>
</protein>
<feature type="region of interest" description="Disordered" evidence="1">
    <location>
        <begin position="1"/>
        <end position="27"/>
    </location>
</feature>
<keyword evidence="3" id="KW-1185">Reference proteome</keyword>
<evidence type="ECO:0000313" key="2">
    <source>
        <dbReference type="EMBL" id="KAI8038009.1"/>
    </source>
</evidence>
<dbReference type="Gene3D" id="3.40.309.10">
    <property type="entry name" value="Aldehyde Dehydrogenase, Chain A, domain 2"/>
    <property type="match status" value="1"/>
</dbReference>
<dbReference type="InterPro" id="IPR016163">
    <property type="entry name" value="Ald_DH_C"/>
</dbReference>
<dbReference type="Pfam" id="PF07368">
    <property type="entry name" value="DUF1487"/>
    <property type="match status" value="1"/>
</dbReference>
<dbReference type="Proteomes" id="UP001059596">
    <property type="component" value="Unassembled WGS sequence"/>
</dbReference>
<gene>
    <name evidence="2" type="ORF">M5D96_009050</name>
</gene>
<sequence length="306" mass="34549">MFDTTKYFPRSIDSDHPSQEEPSEPPLLDIPVTYDMVHNLEGKFLDKSVMEEALEADQDIDTEDKQSIETDFSTTPQLMIIFEEGDINSALHFLIESVHNPFAPNAVAMVLVEEKIREEIVKRIRPKLHPLCESVAEHPNFLAALETLETSNLDCIRADITEVAPPLASPIFVCECTHDVLGDFPTGVITFHTFRNSQEAIDICQRETLPFASVSVWTESLDCCYELAVALSSPTYFLNCTNVDLSPISRQHKAKLNYALIENGFHFETMHIYNQFKCIVFPIGELILPSPEDPKEVPEPTSFLES</sequence>
<reference evidence="2" key="1">
    <citation type="journal article" date="2023" name="Genome Biol. Evol.">
        <title>Long-read-based Genome Assembly of Drosophila gunungcola Reveals Fewer Chemosensory Genes in Flower-breeding Species.</title>
        <authorList>
            <person name="Negi A."/>
            <person name="Liao B.Y."/>
            <person name="Yeh S.D."/>
        </authorList>
    </citation>
    <scope>NUCLEOTIDE SEQUENCE</scope>
    <source>
        <strain evidence="2">Sukarami</strain>
    </source>
</reference>
<dbReference type="PANTHER" id="PTHR21644">
    <property type="entry name" value="AT02555P-RELATED"/>
    <property type="match status" value="1"/>
</dbReference>
<name>A0A9P9YK47_9MUSC</name>
<dbReference type="EMBL" id="JAMKOV010000009">
    <property type="protein sequence ID" value="KAI8038009.1"/>
    <property type="molecule type" value="Genomic_DNA"/>
</dbReference>
<evidence type="ECO:0000256" key="1">
    <source>
        <dbReference type="SAM" id="MobiDB-lite"/>
    </source>
</evidence>
<dbReference type="GO" id="GO:0016620">
    <property type="term" value="F:oxidoreductase activity, acting on the aldehyde or oxo group of donors, NAD or NADP as acceptor"/>
    <property type="evidence" value="ECO:0007669"/>
    <property type="project" value="InterPro"/>
</dbReference>
<dbReference type="InterPro" id="IPR009961">
    <property type="entry name" value="DUF1487"/>
</dbReference>
<dbReference type="InterPro" id="IPR016161">
    <property type="entry name" value="Ald_DH/histidinol_DH"/>
</dbReference>
<accession>A0A9P9YK47</accession>
<dbReference type="PANTHER" id="PTHR21644:SF0">
    <property type="entry name" value="AT02555P-RELATED"/>
    <property type="match status" value="1"/>
</dbReference>
<evidence type="ECO:0000313" key="3">
    <source>
        <dbReference type="Proteomes" id="UP001059596"/>
    </source>
</evidence>
<proteinExistence type="predicted"/>
<organism evidence="2 3">
    <name type="scientific">Drosophila gunungcola</name>
    <name type="common">fruit fly</name>
    <dbReference type="NCBI Taxonomy" id="103775"/>
    <lineage>
        <taxon>Eukaryota</taxon>
        <taxon>Metazoa</taxon>
        <taxon>Ecdysozoa</taxon>
        <taxon>Arthropoda</taxon>
        <taxon>Hexapoda</taxon>
        <taxon>Insecta</taxon>
        <taxon>Pterygota</taxon>
        <taxon>Neoptera</taxon>
        <taxon>Endopterygota</taxon>
        <taxon>Diptera</taxon>
        <taxon>Brachycera</taxon>
        <taxon>Muscomorpha</taxon>
        <taxon>Ephydroidea</taxon>
        <taxon>Drosophilidae</taxon>
        <taxon>Drosophila</taxon>
        <taxon>Sophophora</taxon>
    </lineage>
</organism>
<dbReference type="OrthoDB" id="310895at2759"/>
<dbReference type="AlphaFoldDB" id="A0A9P9YK47"/>